<keyword evidence="2" id="KW-0378">Hydrolase</keyword>
<feature type="chain" id="PRO_5045550856" evidence="1">
    <location>
        <begin position="28"/>
        <end position="452"/>
    </location>
</feature>
<keyword evidence="3" id="KW-1185">Reference proteome</keyword>
<gene>
    <name evidence="2" type="ORF">Air01nite_00570</name>
</gene>
<feature type="signal peptide" evidence="1">
    <location>
        <begin position="1"/>
        <end position="27"/>
    </location>
</feature>
<dbReference type="InterPro" id="IPR029058">
    <property type="entry name" value="AB_hydrolase_fold"/>
</dbReference>
<name>A0ABQ4BTV7_9ACTN</name>
<dbReference type="Gene3D" id="3.40.50.1820">
    <property type="entry name" value="alpha/beta hydrolase"/>
    <property type="match status" value="1"/>
</dbReference>
<dbReference type="GO" id="GO:0016787">
    <property type="term" value="F:hydrolase activity"/>
    <property type="evidence" value="ECO:0007669"/>
    <property type="project" value="UniProtKB-KW"/>
</dbReference>
<proteinExistence type="predicted"/>
<dbReference type="RefSeq" id="WP_203699694.1">
    <property type="nucleotide sequence ID" value="NZ_BAAALU010000022.1"/>
</dbReference>
<dbReference type="SUPFAM" id="SSF53474">
    <property type="entry name" value="alpha/beta-Hydrolases"/>
    <property type="match status" value="1"/>
</dbReference>
<dbReference type="EMBL" id="BONC01000001">
    <property type="protein sequence ID" value="GIF53962.1"/>
    <property type="molecule type" value="Genomic_DNA"/>
</dbReference>
<protein>
    <submittedName>
        <fullName evidence="2">Alpha/beta hydrolase</fullName>
    </submittedName>
</protein>
<evidence type="ECO:0000256" key="1">
    <source>
        <dbReference type="SAM" id="SignalP"/>
    </source>
</evidence>
<evidence type="ECO:0000313" key="2">
    <source>
        <dbReference type="EMBL" id="GIF53962.1"/>
    </source>
</evidence>
<evidence type="ECO:0000313" key="3">
    <source>
        <dbReference type="Proteomes" id="UP000624325"/>
    </source>
</evidence>
<sequence length="452" mass="48814">MRRTLLFRVLVSTVAAVTAVTTLPSTAAAGGTVGGTPGDQPLPGYTIVNPPLAPATVGGAPSTVRQGTYRHAAYIIEVPPRWNGDLVMWAHGYRGQGMVLTVDPPAFGLRQRLLDQGYAWAASSYSGNGFDIRAGVLSTKELAGHFDEVVRRPHRTYVAGVSMGGYIIGRSLEEYPSLYDGALPMCGVMGDQRLIDYFLDYQLTAEALSGVTTYPAGPDYLTAVVPAVQQKLGLAALSPLAPEPTNELGRQFRDITVNQSGGPRPGAAASFAYWKNFLFGLSAPAAASSTPAQDPGLIATNLFTRYSPSTPVDVNRVVRRVAPEEPRERLSGRLTQVPKIDGRPRVPVLSLHTLGDMFVPFVNEQQYKADVDRHGRGRLLVQRAVRSTEHCEFSPTEVGTAWDDLVSWVRHDRKPAGDRVDPKSVAAADYGCRFSDRAAYTTGTRRLFPACA</sequence>
<reference evidence="2 3" key="1">
    <citation type="submission" date="2021-01" db="EMBL/GenBank/DDBJ databases">
        <title>Whole genome shotgun sequence of Asanoa iriomotensis NBRC 100142.</title>
        <authorList>
            <person name="Komaki H."/>
            <person name="Tamura T."/>
        </authorList>
    </citation>
    <scope>NUCLEOTIDE SEQUENCE [LARGE SCALE GENOMIC DNA]</scope>
    <source>
        <strain evidence="2 3">NBRC 100142</strain>
    </source>
</reference>
<dbReference type="Proteomes" id="UP000624325">
    <property type="component" value="Unassembled WGS sequence"/>
</dbReference>
<comment type="caution">
    <text evidence="2">The sequence shown here is derived from an EMBL/GenBank/DDBJ whole genome shotgun (WGS) entry which is preliminary data.</text>
</comment>
<keyword evidence="1" id="KW-0732">Signal</keyword>
<organism evidence="2 3">
    <name type="scientific">Asanoa iriomotensis</name>
    <dbReference type="NCBI Taxonomy" id="234613"/>
    <lineage>
        <taxon>Bacteria</taxon>
        <taxon>Bacillati</taxon>
        <taxon>Actinomycetota</taxon>
        <taxon>Actinomycetes</taxon>
        <taxon>Micromonosporales</taxon>
        <taxon>Micromonosporaceae</taxon>
        <taxon>Asanoa</taxon>
    </lineage>
</organism>
<accession>A0ABQ4BTV7</accession>